<dbReference type="InterPro" id="IPR035979">
    <property type="entry name" value="RBD_domain_sf"/>
</dbReference>
<dbReference type="Pfam" id="PF00076">
    <property type="entry name" value="RRM_1"/>
    <property type="match status" value="1"/>
</dbReference>
<sequence length="88" mass="9914">MARSVKTCTEGEKNRREVAPVERVEILVKNTCRYALVSFESEDYVTLAIEILNGTHLCGVPIVIIPNYASIHNPFSLSEDENQLDEFS</sequence>
<reference evidence="2" key="1">
    <citation type="submission" date="2021-06" db="EMBL/GenBank/DDBJ databases">
        <title>Parelaphostrongylus tenuis whole genome reference sequence.</title>
        <authorList>
            <person name="Garwood T.J."/>
            <person name="Larsen P.A."/>
            <person name="Fountain-Jones N.M."/>
            <person name="Garbe J.R."/>
            <person name="Macchietto M.G."/>
            <person name="Kania S.A."/>
            <person name="Gerhold R.W."/>
            <person name="Richards J.E."/>
            <person name="Wolf T.M."/>
        </authorList>
    </citation>
    <scope>NUCLEOTIDE SEQUENCE</scope>
    <source>
        <strain evidence="2">MNPRO001-30</strain>
        <tissue evidence="2">Meninges</tissue>
    </source>
</reference>
<dbReference type="AlphaFoldDB" id="A0AAD5REE5"/>
<dbReference type="InterPro" id="IPR000504">
    <property type="entry name" value="RRM_dom"/>
</dbReference>
<dbReference type="EMBL" id="JAHQIW010007465">
    <property type="protein sequence ID" value="KAJ1374516.1"/>
    <property type="molecule type" value="Genomic_DNA"/>
</dbReference>
<dbReference type="InterPro" id="IPR012677">
    <property type="entry name" value="Nucleotide-bd_a/b_plait_sf"/>
</dbReference>
<dbReference type="SUPFAM" id="SSF54928">
    <property type="entry name" value="RNA-binding domain, RBD"/>
    <property type="match status" value="1"/>
</dbReference>
<accession>A0AAD5REE5</accession>
<dbReference type="Gene3D" id="3.30.70.330">
    <property type="match status" value="1"/>
</dbReference>
<proteinExistence type="predicted"/>
<gene>
    <name evidence="2" type="ORF">KIN20_037219</name>
</gene>
<dbReference type="Proteomes" id="UP001196413">
    <property type="component" value="Unassembled WGS sequence"/>
</dbReference>
<feature type="domain" description="RRM" evidence="1">
    <location>
        <begin position="17"/>
        <end position="59"/>
    </location>
</feature>
<organism evidence="2 3">
    <name type="scientific">Parelaphostrongylus tenuis</name>
    <name type="common">Meningeal worm</name>
    <dbReference type="NCBI Taxonomy" id="148309"/>
    <lineage>
        <taxon>Eukaryota</taxon>
        <taxon>Metazoa</taxon>
        <taxon>Ecdysozoa</taxon>
        <taxon>Nematoda</taxon>
        <taxon>Chromadorea</taxon>
        <taxon>Rhabditida</taxon>
        <taxon>Rhabditina</taxon>
        <taxon>Rhabditomorpha</taxon>
        <taxon>Strongyloidea</taxon>
        <taxon>Metastrongylidae</taxon>
        <taxon>Parelaphostrongylus</taxon>
    </lineage>
</organism>
<comment type="caution">
    <text evidence="2">The sequence shown here is derived from an EMBL/GenBank/DDBJ whole genome shotgun (WGS) entry which is preliminary data.</text>
</comment>
<protein>
    <recommendedName>
        <fullName evidence="1">RRM domain-containing protein</fullName>
    </recommendedName>
</protein>
<dbReference type="GO" id="GO:0003723">
    <property type="term" value="F:RNA binding"/>
    <property type="evidence" value="ECO:0007669"/>
    <property type="project" value="InterPro"/>
</dbReference>
<evidence type="ECO:0000313" key="2">
    <source>
        <dbReference type="EMBL" id="KAJ1374516.1"/>
    </source>
</evidence>
<keyword evidence="3" id="KW-1185">Reference proteome</keyword>
<dbReference type="CDD" id="cd00590">
    <property type="entry name" value="RRM_SF"/>
    <property type="match status" value="1"/>
</dbReference>
<evidence type="ECO:0000313" key="3">
    <source>
        <dbReference type="Proteomes" id="UP001196413"/>
    </source>
</evidence>
<evidence type="ECO:0000259" key="1">
    <source>
        <dbReference type="Pfam" id="PF00076"/>
    </source>
</evidence>
<name>A0AAD5REE5_PARTN</name>